<dbReference type="InterPro" id="IPR023214">
    <property type="entry name" value="HAD_sf"/>
</dbReference>
<comment type="cofactor">
    <cofactor evidence="1">
        <name>Mg(2+)</name>
        <dbReference type="ChEBI" id="CHEBI:18420"/>
    </cofactor>
</comment>
<dbReference type="Gene3D" id="1.10.150.240">
    <property type="entry name" value="Putative phosphatase, domain 2"/>
    <property type="match status" value="1"/>
</dbReference>
<dbReference type="SFLD" id="SFLDS00003">
    <property type="entry name" value="Haloacid_Dehalogenase"/>
    <property type="match status" value="1"/>
</dbReference>
<dbReference type="InterPro" id="IPR051600">
    <property type="entry name" value="Beta-PGM-like"/>
</dbReference>
<dbReference type="InterPro" id="IPR023198">
    <property type="entry name" value="PGP-like_dom2"/>
</dbReference>
<dbReference type="PANTHER" id="PTHR46193:SF10">
    <property type="entry name" value="6-PHOSPHOGLUCONATE PHOSPHATASE"/>
    <property type="match status" value="1"/>
</dbReference>
<dbReference type="NCBIfam" id="TIGR01509">
    <property type="entry name" value="HAD-SF-IA-v3"/>
    <property type="match status" value="1"/>
</dbReference>
<comment type="caution">
    <text evidence="5">The sequence shown here is derived from an EMBL/GenBank/DDBJ whole genome shotgun (WGS) entry which is preliminary data.</text>
</comment>
<dbReference type="Gene3D" id="3.40.50.1000">
    <property type="entry name" value="HAD superfamily/HAD-like"/>
    <property type="match status" value="1"/>
</dbReference>
<dbReference type="CDD" id="cd07526">
    <property type="entry name" value="HAD_BPGM_like"/>
    <property type="match status" value="1"/>
</dbReference>
<dbReference type="PANTHER" id="PTHR46193">
    <property type="entry name" value="6-PHOSPHOGLUCONATE PHOSPHATASE"/>
    <property type="match status" value="1"/>
</dbReference>
<keyword evidence="6" id="KW-1185">Reference proteome</keyword>
<comment type="similarity">
    <text evidence="2">Belongs to the HAD-like hydrolase superfamily. CbbY/CbbZ/Gph/YieH family.</text>
</comment>
<organism evidence="5 6">
    <name type="scientific">Amycolatopsis minnesotensis</name>
    <dbReference type="NCBI Taxonomy" id="337894"/>
    <lineage>
        <taxon>Bacteria</taxon>
        <taxon>Bacillati</taxon>
        <taxon>Actinomycetota</taxon>
        <taxon>Actinomycetes</taxon>
        <taxon>Pseudonocardiales</taxon>
        <taxon>Pseudonocardiaceae</taxon>
        <taxon>Amycolatopsis</taxon>
    </lineage>
</organism>
<dbReference type="GO" id="GO:0016787">
    <property type="term" value="F:hydrolase activity"/>
    <property type="evidence" value="ECO:0007669"/>
    <property type="project" value="UniProtKB-KW"/>
</dbReference>
<evidence type="ECO:0000256" key="1">
    <source>
        <dbReference type="ARBA" id="ARBA00001946"/>
    </source>
</evidence>
<gene>
    <name evidence="5" type="ORF">GCM10009754_56620</name>
</gene>
<keyword evidence="4" id="KW-0460">Magnesium</keyword>
<accession>A0ABP5D814</accession>
<keyword evidence="3" id="KW-0479">Metal-binding</keyword>
<keyword evidence="5" id="KW-0378">Hydrolase</keyword>
<evidence type="ECO:0000313" key="5">
    <source>
        <dbReference type="EMBL" id="GAA1974211.1"/>
    </source>
</evidence>
<evidence type="ECO:0000256" key="4">
    <source>
        <dbReference type="ARBA" id="ARBA00022842"/>
    </source>
</evidence>
<dbReference type="SUPFAM" id="SSF56784">
    <property type="entry name" value="HAD-like"/>
    <property type="match status" value="1"/>
</dbReference>
<dbReference type="InterPro" id="IPR006439">
    <property type="entry name" value="HAD-SF_hydro_IA"/>
</dbReference>
<proteinExistence type="inferred from homology"/>
<reference evidence="6" key="1">
    <citation type="journal article" date="2019" name="Int. J. Syst. Evol. Microbiol.">
        <title>The Global Catalogue of Microorganisms (GCM) 10K type strain sequencing project: providing services to taxonomists for standard genome sequencing and annotation.</title>
        <authorList>
            <consortium name="The Broad Institute Genomics Platform"/>
            <consortium name="The Broad Institute Genome Sequencing Center for Infectious Disease"/>
            <person name="Wu L."/>
            <person name="Ma J."/>
        </authorList>
    </citation>
    <scope>NUCLEOTIDE SEQUENCE [LARGE SCALE GENOMIC DNA]</scope>
    <source>
        <strain evidence="6">JCM 14545</strain>
    </source>
</reference>
<dbReference type="Pfam" id="PF00702">
    <property type="entry name" value="Hydrolase"/>
    <property type="match status" value="1"/>
</dbReference>
<name>A0ABP5D814_9PSEU</name>
<evidence type="ECO:0000256" key="2">
    <source>
        <dbReference type="ARBA" id="ARBA00006171"/>
    </source>
</evidence>
<dbReference type="Proteomes" id="UP001501116">
    <property type="component" value="Unassembled WGS sequence"/>
</dbReference>
<dbReference type="SFLD" id="SFLDG01129">
    <property type="entry name" value="C1.5:_HAD__Beta-PGM__Phosphata"/>
    <property type="match status" value="1"/>
</dbReference>
<dbReference type="RefSeq" id="WP_344425372.1">
    <property type="nucleotide sequence ID" value="NZ_BAAANN010000025.1"/>
</dbReference>
<sequence length="249" mass="26565">MANMVAENNEKRSADRMVIFDCDGVLVDSETLSAQVMLEMAERLGVSFDTSAALAFIQGRKVADWVAELGETAGQEIPGDFVREFRARCAAAFDRDLAGIEGVEAVLGGLEEQYCCASSAPPDKIRHTLGHTGLLRFFSADRVHSAYEVGIWKPDPGLFLHAAETHGVRPDRCAVVEDSAPGVLAGLRAGMTVFGYAPDGTPPAGPHAVPGDQVTWFGAMRELPALLRRWSSNLPSPAATVPTRNGGIS</sequence>
<protein>
    <submittedName>
        <fullName evidence="5">HAD family hydrolase</fullName>
    </submittedName>
</protein>
<dbReference type="InterPro" id="IPR036412">
    <property type="entry name" value="HAD-like_sf"/>
</dbReference>
<dbReference type="EMBL" id="BAAANN010000025">
    <property type="protein sequence ID" value="GAA1974211.1"/>
    <property type="molecule type" value="Genomic_DNA"/>
</dbReference>
<evidence type="ECO:0000256" key="3">
    <source>
        <dbReference type="ARBA" id="ARBA00022723"/>
    </source>
</evidence>
<evidence type="ECO:0000313" key="6">
    <source>
        <dbReference type="Proteomes" id="UP001501116"/>
    </source>
</evidence>